<gene>
    <name evidence="2" type="ORF">CPY51_22470</name>
</gene>
<protein>
    <submittedName>
        <fullName evidence="2">Uncharacterized protein</fullName>
    </submittedName>
</protein>
<keyword evidence="1" id="KW-1133">Transmembrane helix</keyword>
<organism evidence="2 3">
    <name type="scientific">Rhizobium tubonense</name>
    <dbReference type="NCBI Taxonomy" id="484088"/>
    <lineage>
        <taxon>Bacteria</taxon>
        <taxon>Pseudomonadati</taxon>
        <taxon>Pseudomonadota</taxon>
        <taxon>Alphaproteobacteria</taxon>
        <taxon>Hyphomicrobiales</taxon>
        <taxon>Rhizobiaceae</taxon>
        <taxon>Rhizobium/Agrobacterium group</taxon>
        <taxon>Rhizobium</taxon>
    </lineage>
</organism>
<evidence type="ECO:0000256" key="1">
    <source>
        <dbReference type="SAM" id="Phobius"/>
    </source>
</evidence>
<dbReference type="RefSeq" id="WP_195909607.1">
    <property type="nucleotide sequence ID" value="NZ_PCDP01000046.1"/>
</dbReference>
<keyword evidence="1" id="KW-0472">Membrane</keyword>
<dbReference type="AlphaFoldDB" id="A0A2W4CHZ6"/>
<name>A0A2W4CHZ6_9HYPH</name>
<feature type="transmembrane region" description="Helical" evidence="1">
    <location>
        <begin position="42"/>
        <end position="66"/>
    </location>
</feature>
<keyword evidence="1" id="KW-0812">Transmembrane</keyword>
<keyword evidence="3" id="KW-1185">Reference proteome</keyword>
<evidence type="ECO:0000313" key="2">
    <source>
        <dbReference type="EMBL" id="PZM10658.1"/>
    </source>
</evidence>
<reference evidence="2 3" key="1">
    <citation type="journal article" date="2018" name="Sci. Rep.">
        <title>Rhizobium tumorigenes sp. nov., a novel plant tumorigenic bacterium isolated from cane gall tumors on thornless blackberry.</title>
        <authorList>
            <person name="Kuzmanovi N."/>
            <person name="Smalla K."/>
            <person name="Gronow S."/>
            <person name="PuBawska J."/>
        </authorList>
    </citation>
    <scope>NUCLEOTIDE SEQUENCE [LARGE SCALE GENOMIC DNA]</scope>
    <source>
        <strain evidence="2 3">CCBAU 85046</strain>
    </source>
</reference>
<comment type="caution">
    <text evidence="2">The sequence shown here is derived from an EMBL/GenBank/DDBJ whole genome shotgun (WGS) entry which is preliminary data.</text>
</comment>
<accession>A0A2W4CHZ6</accession>
<proteinExistence type="predicted"/>
<evidence type="ECO:0000313" key="3">
    <source>
        <dbReference type="Proteomes" id="UP000248925"/>
    </source>
</evidence>
<feature type="non-terminal residue" evidence="2">
    <location>
        <position position="1"/>
    </location>
</feature>
<dbReference type="Proteomes" id="UP000248925">
    <property type="component" value="Unassembled WGS sequence"/>
</dbReference>
<dbReference type="EMBL" id="PCDP01000046">
    <property type="protein sequence ID" value="PZM10658.1"/>
    <property type="molecule type" value="Genomic_DNA"/>
</dbReference>
<sequence>NQRFAVLATTEFFNEIAQLRKMPFSQCANPGRGKNVMIKTGFRVVTAGLAVIGFGTILFLLLGFALDGGTSAFEPDATTFVTSPSGTVKAVLTTWTGGGAISPYCYDRLTVVPVGTPPDKESASDTAVFEAECATFALRDGIIENSPSVLWEGDKKLRVKFSISEAVIVPASVKLRKQDASGQIAVEFEPQP</sequence>